<evidence type="ECO:0000256" key="1">
    <source>
        <dbReference type="SAM" id="Coils"/>
    </source>
</evidence>
<dbReference type="InterPro" id="IPR012341">
    <property type="entry name" value="6hp_glycosidase-like_sf"/>
</dbReference>
<dbReference type="Proteomes" id="UP000030625">
    <property type="component" value="Chromosome"/>
</dbReference>
<evidence type="ECO:0000313" key="5">
    <source>
        <dbReference type="EMBL" id="AIZ15343.1"/>
    </source>
</evidence>
<dbReference type="PANTHER" id="PTHR31084:SF0">
    <property type="entry name" value="ALPHA-L-FUCOSIDASE 2"/>
    <property type="match status" value="1"/>
</dbReference>
<feature type="domain" description="Glycosyl hydrolase family 95 N-terminal" evidence="2">
    <location>
        <begin position="3"/>
        <end position="258"/>
    </location>
</feature>
<name>A0A0A7I536_9BIFI</name>
<dbReference type="AlphaFoldDB" id="A0A0A7I536"/>
<evidence type="ECO:0000313" key="6">
    <source>
        <dbReference type="Proteomes" id="UP000030625"/>
    </source>
</evidence>
<accession>A0A0A7I536</accession>
<dbReference type="InterPro" id="IPR016518">
    <property type="entry name" value="Alpha-L-fucosidase"/>
</dbReference>
<evidence type="ECO:0000259" key="3">
    <source>
        <dbReference type="Pfam" id="PF21307"/>
    </source>
</evidence>
<dbReference type="GO" id="GO:0004560">
    <property type="term" value="F:alpha-L-fucosidase activity"/>
    <property type="evidence" value="ECO:0007669"/>
    <property type="project" value="InterPro"/>
</dbReference>
<dbReference type="InterPro" id="IPR054363">
    <property type="entry name" value="GH95_cat"/>
</dbReference>
<feature type="domain" description="Alpha fucosidase A-like C-terminal" evidence="3">
    <location>
        <begin position="704"/>
        <end position="747"/>
    </location>
</feature>
<organism evidence="5 6">
    <name type="scientific">Bifidobacterium catenulatum PV20-2</name>
    <dbReference type="NCBI Taxonomy" id="1447716"/>
    <lineage>
        <taxon>Bacteria</taxon>
        <taxon>Bacillati</taxon>
        <taxon>Actinomycetota</taxon>
        <taxon>Actinomycetes</taxon>
        <taxon>Bifidobacteriales</taxon>
        <taxon>Bifidobacteriaceae</taxon>
        <taxon>Bifidobacterium</taxon>
    </lineage>
</organism>
<dbReference type="Pfam" id="PF21307">
    <property type="entry name" value="Glyco_hydro_95_C"/>
    <property type="match status" value="1"/>
</dbReference>
<dbReference type="Gene3D" id="1.50.10.10">
    <property type="match status" value="1"/>
</dbReference>
<proteinExistence type="predicted"/>
<dbReference type="PANTHER" id="PTHR31084">
    <property type="entry name" value="ALPHA-L-FUCOSIDASE 2"/>
    <property type="match status" value="1"/>
</dbReference>
<feature type="coiled-coil region" evidence="1">
    <location>
        <begin position="533"/>
        <end position="567"/>
    </location>
</feature>
<dbReference type="HOGENOM" id="CLU_004617_2_2_11"/>
<dbReference type="RefSeq" id="WP_039199558.1">
    <property type="nucleotide sequence ID" value="NZ_CP007456.1"/>
</dbReference>
<dbReference type="EMBL" id="CP007456">
    <property type="protein sequence ID" value="AIZ15343.1"/>
    <property type="molecule type" value="Genomic_DNA"/>
</dbReference>
<evidence type="ECO:0000259" key="2">
    <source>
        <dbReference type="Pfam" id="PF14498"/>
    </source>
</evidence>
<dbReference type="PIRSF" id="PIRSF007663">
    <property type="entry name" value="UCP007663"/>
    <property type="match status" value="1"/>
</dbReference>
<dbReference type="Pfam" id="PF14498">
    <property type="entry name" value="Glyco_hyd_65N_2"/>
    <property type="match status" value="1"/>
</dbReference>
<dbReference type="InterPro" id="IPR049053">
    <property type="entry name" value="AFCA-like_C"/>
</dbReference>
<dbReference type="Pfam" id="PF22124">
    <property type="entry name" value="Glyco_hydro_95_cat"/>
    <property type="match status" value="1"/>
</dbReference>
<reference evidence="5 6" key="1">
    <citation type="journal article" date="2015" name="Genome Announc.">
        <title>Complete and Assembled Genome Sequence of Bifidobacterium kashiwanohense PV20-2, Isolated from the Feces of an Anemic Kenyan Infant.</title>
        <authorList>
            <person name="Vazquez-Gutierrez P."/>
            <person name="Lacroix C."/>
            <person name="Chassard C."/>
            <person name="Klumpp J."/>
            <person name="Jans C."/>
            <person name="Stevens M.J."/>
        </authorList>
    </citation>
    <scope>NUCLEOTIDE SEQUENCE [LARGE SCALE GENOMIC DNA]</scope>
    <source>
        <strain evidence="5 6">PV20-2</strain>
    </source>
</reference>
<feature type="domain" description="Glycosyl hydrolase family 95 catalytic" evidence="4">
    <location>
        <begin position="287"/>
        <end position="702"/>
    </location>
</feature>
<evidence type="ECO:0000259" key="4">
    <source>
        <dbReference type="Pfam" id="PF22124"/>
    </source>
</evidence>
<protein>
    <submittedName>
        <fullName evidence="5">Alpha-galactosidase</fullName>
    </submittedName>
</protein>
<gene>
    <name evidence="5" type="ORF">AH68_10220</name>
</gene>
<dbReference type="InterPro" id="IPR008928">
    <property type="entry name" value="6-hairpin_glycosidase_sf"/>
</dbReference>
<keyword evidence="1" id="KW-0175">Coiled coil</keyword>
<dbReference type="OrthoDB" id="9802600at2"/>
<dbReference type="STRING" id="1447716.AH68_10220"/>
<sequence length="783" mass="87545">MKLTFDGISSCWEEGIPLGNGRMGAVLCSEPETDVLYLNDDTLWSGYPHAETSPVTPEIVAKARQAAFGDDYTAATRIIKEATLQEKDEQIYEPFGTARIQYSTPASGRESMKRQLDLARALAGETFQMGDANVHVDAWCSEPDDLLVYRMSSDAPVDVNISVAGTFLKQSRASLETVSDGHRATLVVMGRMPGLNIGLLPHPSENPWEDEQDGTGMAYAGAFSLTVTGGDINVDDNSLQCSHITGLSLRFRSMSGFKGSDQQPERSMTVIADHLEKTIDEWSTDLQTMLDRHIADYRRYFDRVAIHLGSAHDDDTELPFSAILRSDENKEPHRLEMLAEAMFDFGRYMLISSSRPHTQPANLQGIWNHKDFPNWYSAYTTNINVEMNYWMTGPCALQELIEPLVSMNEELLAPGHDAADRILGCRGSAVFHNVDLWRRALPANGDPMWSFWPFGQAWMCRNLFDEYLFNQDASYLVRIWPIMRDNARFCMDFLSETKHGLAPSPATSPENCFLVNGEPVSVAQSSENATAIVRNLLDDLIQASHDLENLDEEDRNLVREAESVRSQLAETRLGADGRILEWNDEFIESDPQHRHLSHLYELHPGAGITSQTPHLEEAARKSLEVRGDDGSGWSIVWRMIMWARLRDAEHAKRIIGMFLRPVDANAETNLLGGGVYDSGLCAHPPFQIDGNLGFPAALSEMLVQSHDGWIRILPALPEDWHEGSFHALRARGGIQVDATWTDQTVEYTLRCLKPTEITLNVLGTDMGCVALSPDKPFKGSIRR</sequence>
<dbReference type="SUPFAM" id="SSF48208">
    <property type="entry name" value="Six-hairpin glycosidases"/>
    <property type="match status" value="1"/>
</dbReference>
<dbReference type="GO" id="GO:0005975">
    <property type="term" value="P:carbohydrate metabolic process"/>
    <property type="evidence" value="ECO:0007669"/>
    <property type="project" value="InterPro"/>
</dbReference>
<dbReference type="KEGG" id="bka:AH68_10220"/>
<dbReference type="InterPro" id="IPR027414">
    <property type="entry name" value="GH95_N_dom"/>
</dbReference>